<evidence type="ECO:0000256" key="6">
    <source>
        <dbReference type="SAM" id="MobiDB-lite"/>
    </source>
</evidence>
<dbReference type="GO" id="GO:0005524">
    <property type="term" value="F:ATP binding"/>
    <property type="evidence" value="ECO:0007669"/>
    <property type="project" value="UniProtKB-KW"/>
</dbReference>
<dbReference type="Gene3D" id="3.40.50.300">
    <property type="entry name" value="P-loop containing nucleotide triphosphate hydrolases"/>
    <property type="match status" value="1"/>
</dbReference>
<feature type="compositionally biased region" description="Basic and acidic residues" evidence="6">
    <location>
        <begin position="1143"/>
        <end position="1183"/>
    </location>
</feature>
<evidence type="ECO:0000259" key="7">
    <source>
        <dbReference type="Pfam" id="PF16575"/>
    </source>
</evidence>
<feature type="region of interest" description="Disordered" evidence="6">
    <location>
        <begin position="1056"/>
        <end position="1322"/>
    </location>
</feature>
<reference evidence="9" key="1">
    <citation type="submission" date="2016-03" db="EMBL/GenBank/DDBJ databases">
        <authorList>
            <person name="Sibley D."/>
            <person name="Venepally P."/>
            <person name="Karamycheva S."/>
            <person name="Hadjithomas M."/>
            <person name="Khan A."/>
            <person name="Brunk B."/>
            <person name="Roos D."/>
            <person name="Caler E."/>
            <person name="Lorenzi H."/>
        </authorList>
    </citation>
    <scope>NUCLEOTIDE SEQUENCE [LARGE SCALE GENOMIC DNA]</scope>
    <source>
        <strain evidence="9">TgCatPRC2</strain>
    </source>
</reference>
<feature type="compositionally biased region" description="Polar residues" evidence="6">
    <location>
        <begin position="1480"/>
        <end position="1489"/>
    </location>
</feature>
<dbReference type="EMBL" id="AHZP02001939">
    <property type="protein sequence ID" value="KYK65548.1"/>
    <property type="molecule type" value="Genomic_DNA"/>
</dbReference>
<feature type="compositionally biased region" description="Basic and acidic residues" evidence="6">
    <location>
        <begin position="1730"/>
        <end position="1791"/>
    </location>
</feature>
<accession>A0A151H8B3</accession>
<feature type="compositionally biased region" description="Low complexity" evidence="6">
    <location>
        <begin position="263"/>
        <end position="294"/>
    </location>
</feature>
<feature type="compositionally biased region" description="Low complexity" evidence="6">
    <location>
        <begin position="366"/>
        <end position="384"/>
    </location>
</feature>
<name>A0A151H8B3_TOXGO</name>
<dbReference type="GO" id="GO:0051731">
    <property type="term" value="F:polynucleotide 5'-hydroxyl-kinase activity"/>
    <property type="evidence" value="ECO:0007669"/>
    <property type="project" value="InterPro"/>
</dbReference>
<comment type="similarity">
    <text evidence="1">Belongs to the Clp1 family. NOL9/GRC3 subfamily.</text>
</comment>
<feature type="region of interest" description="Disordered" evidence="6">
    <location>
        <begin position="1434"/>
        <end position="1489"/>
    </location>
</feature>
<feature type="compositionally biased region" description="Basic and acidic residues" evidence="6">
    <location>
        <begin position="91"/>
        <end position="107"/>
    </location>
</feature>
<feature type="compositionally biased region" description="Basic and acidic residues" evidence="6">
    <location>
        <begin position="1385"/>
        <end position="1395"/>
    </location>
</feature>
<feature type="compositionally biased region" description="Polar residues" evidence="6">
    <location>
        <begin position="400"/>
        <end position="418"/>
    </location>
</feature>
<feature type="compositionally biased region" description="Low complexity" evidence="6">
    <location>
        <begin position="1266"/>
        <end position="1278"/>
    </location>
</feature>
<feature type="region of interest" description="Disordered" evidence="6">
    <location>
        <begin position="133"/>
        <end position="294"/>
    </location>
</feature>
<feature type="region of interest" description="Disordered" evidence="6">
    <location>
        <begin position="2352"/>
        <end position="2387"/>
    </location>
</feature>
<feature type="compositionally biased region" description="Basic and acidic residues" evidence="6">
    <location>
        <begin position="2359"/>
        <end position="2377"/>
    </location>
</feature>
<organism evidence="8 9">
    <name type="scientific">Toxoplasma gondii TgCatPRC2</name>
    <dbReference type="NCBI Taxonomy" id="1130821"/>
    <lineage>
        <taxon>Eukaryota</taxon>
        <taxon>Sar</taxon>
        <taxon>Alveolata</taxon>
        <taxon>Apicomplexa</taxon>
        <taxon>Conoidasida</taxon>
        <taxon>Coccidia</taxon>
        <taxon>Eucoccidiorida</taxon>
        <taxon>Eimeriorina</taxon>
        <taxon>Sarcocystidae</taxon>
        <taxon>Toxoplasma</taxon>
    </lineage>
</organism>
<evidence type="ECO:0000256" key="3">
    <source>
        <dbReference type="ARBA" id="ARBA00022741"/>
    </source>
</evidence>
<feature type="region of interest" description="Disordered" evidence="6">
    <location>
        <begin position="400"/>
        <end position="425"/>
    </location>
</feature>
<feature type="compositionally biased region" description="Basic and acidic residues" evidence="6">
    <location>
        <begin position="247"/>
        <end position="262"/>
    </location>
</feature>
<feature type="compositionally biased region" description="Basic and acidic residues" evidence="6">
    <location>
        <begin position="204"/>
        <end position="221"/>
    </location>
</feature>
<feature type="compositionally biased region" description="Low complexity" evidence="6">
    <location>
        <begin position="1285"/>
        <end position="1315"/>
    </location>
</feature>
<dbReference type="InterPro" id="IPR027417">
    <property type="entry name" value="P-loop_NTPase"/>
</dbReference>
<keyword evidence="2" id="KW-0808">Transferase</keyword>
<protein>
    <submittedName>
        <fullName evidence="8">Molybdopterin guanine dinucleotide synthesis protein B</fullName>
    </submittedName>
</protein>
<gene>
    <name evidence="8" type="ORF">TGPRC2_312905</name>
</gene>
<feature type="region of interest" description="Disordered" evidence="6">
    <location>
        <begin position="1611"/>
        <end position="1800"/>
    </location>
</feature>
<dbReference type="InterPro" id="IPR045116">
    <property type="entry name" value="Clp1/Grc3"/>
</dbReference>
<evidence type="ECO:0000256" key="5">
    <source>
        <dbReference type="ARBA" id="ARBA00022840"/>
    </source>
</evidence>
<keyword evidence="5" id="KW-0067">ATP-binding</keyword>
<dbReference type="GO" id="GO:0005634">
    <property type="term" value="C:nucleus"/>
    <property type="evidence" value="ECO:0007669"/>
    <property type="project" value="TreeGrafter"/>
</dbReference>
<keyword evidence="4" id="KW-0418">Kinase</keyword>
<feature type="compositionally biased region" description="Polar residues" evidence="6">
    <location>
        <begin position="1456"/>
        <end position="1466"/>
    </location>
</feature>
<feature type="compositionally biased region" description="Low complexity" evidence="6">
    <location>
        <begin position="73"/>
        <end position="89"/>
    </location>
</feature>
<feature type="domain" description="Clp1 P-loop" evidence="7">
    <location>
        <begin position="764"/>
        <end position="882"/>
    </location>
</feature>
<evidence type="ECO:0000256" key="4">
    <source>
        <dbReference type="ARBA" id="ARBA00022777"/>
    </source>
</evidence>
<dbReference type="GO" id="GO:0000448">
    <property type="term" value="P:cleavage in ITS2 between 5.8S rRNA and LSU-rRNA of tricistronic rRNA transcript (SSU-rRNA, 5.8S rRNA, LSU-rRNA)"/>
    <property type="evidence" value="ECO:0007669"/>
    <property type="project" value="TreeGrafter"/>
</dbReference>
<evidence type="ECO:0000256" key="2">
    <source>
        <dbReference type="ARBA" id="ARBA00022679"/>
    </source>
</evidence>
<dbReference type="Proteomes" id="UP000075225">
    <property type="component" value="Unassembled WGS sequence"/>
</dbReference>
<keyword evidence="3" id="KW-0547">Nucleotide-binding</keyword>
<dbReference type="Pfam" id="PF16575">
    <property type="entry name" value="CLP1_P"/>
    <property type="match status" value="1"/>
</dbReference>
<feature type="region of interest" description="Disordered" evidence="6">
    <location>
        <begin position="357"/>
        <end position="384"/>
    </location>
</feature>
<dbReference type="PANTHER" id="PTHR12755:SF3">
    <property type="entry name" value="POLYNUCLEOTIDE 5'-HYDROXYL-KINASE NOL9"/>
    <property type="match status" value="1"/>
</dbReference>
<feature type="compositionally biased region" description="Acidic residues" evidence="6">
    <location>
        <begin position="1657"/>
        <end position="1674"/>
    </location>
</feature>
<feature type="compositionally biased region" description="Basic and acidic residues" evidence="6">
    <location>
        <begin position="144"/>
        <end position="165"/>
    </location>
</feature>
<dbReference type="InterPro" id="IPR032319">
    <property type="entry name" value="CLP1_P"/>
</dbReference>
<comment type="caution">
    <text evidence="8">The sequence shown here is derived from an EMBL/GenBank/DDBJ whole genome shotgun (WGS) entry which is preliminary data.</text>
</comment>
<sequence length="2435" mass="261514">MEDANVLRAPCGDGCWRLRCRELQHADLYHGAEVWWKVPRAQRRRRRTEDNSESMTSGKLAWDSRLGLSTENGALTRGDTAGDGDAPDASAKTKSEDRSGPELRRDGDDDEDEQVIFMPRVFQAVCGAFVRHGGGGGNPASQETTREGGRDQEGRNGDQTEKRDCTQLLPSPYSVSQPESVEAKAEAGRKTGVLGTVGDGNGESETRRTGGEQRAHQDGNKQEGLQRISSEGDLHPLAFEVPCSSSRRSDEGDSEKLRDGQSRRPSSSRALAPSEPSSGPSAVSTSVVSPSSAPSLSDFCSNPCCASFLTPLSNLSPSSASGYLSCSSPCGTSSPPQSASSPCCPDAGRDVSCLSANKQKESNEESASPSPRIPSSSSDSALQQGSSCVPSCFAAQAAPTSSEKMQKNDASGTTQASIWPSPPGPSTRMYILPMARGEWVRVDSTIWFRVLRGTAEVRGHLFPPSRDYQLVSCPVWSPTVRILAVGAPGTASARLRRACAKTPGGPTNECQDAEVTAGASRNALEAEVSRLPATPRAVTTQAASDAVSATHAGAEEGQSDFGNARDRCACSQLEKQFVEFTGGDAEAVSSLFTASVDSLPRRFLSGPRGGGATASAKTVGPALRRLLQVDEKLRVEVVPSVEVGEALKRISKKRYPVVLCFAQMDTPCGSVPIHSAVEPPAPVCLYRPLEILPPSWRYVAFELLRIFASEESPSLLPIFSASRPGIKWICSPCLSERSSACIPEETYRQCANGQRRLPVAVLWGSKGAGKSTFSYFLLNFLLNFFPRVAYLEADVGQPTFTLPGCVSLLEVSEPLLTPPHMLVDSLDVSTLQGASPVGEGRRNKLMENLFFGDISPKSAPHLYLRCISRCISTYCEHIQGDRRSALRSGSAPVSTASSGAFSYPSSVSVAASLVSSASAQPARSAVSSFSSSCLCPSSPVVSESFVSPSPPAVSSSSSSVSSSPSVSSFAAKSGLGSVASAATSNRQNRAKHTAGKFAWVPPTVPLVVNTPGWVEGLGESLLSSIQAMSKASACIQFFDSPNKEEDLGERVSCGTDDVQCEEGRARRETADRLVEARKSEASNERGAKSEENSRKEATAREACMADSTVTPDGCDGRSRGAAVNIKQQRGGDRLEVGEGAEDCLPHDEEREGGQWRKRARDSERTRGERKGDETNRYKRKRDDDVEFSANGEPEGEGSVRRGSGHPAFKQGAASLSGNRIASQAREDREEPGGSAQASQENSTCPSKRERQADVLDAAPNPNNGLSRSPSPRFSSSRSATHVFSSRRTSLTSSPSSSASSAASSSSASSTLGRRLPPARDPLDASSLASFPARLQRLCSRSFPASFSHRILLHPCRALSPASSSADRPGLAPRVVACPYMHAAAAEERERGRERPSQQGDRGSALDSEATRSRGPGKTSASSSVRVCECCGKGAERRDCRSGDSSVSDARPERMQQSRLKASTKNGGDTCDSRRGRKASANPQVLSTQGRRVRVSVPEILECIQSVEHPNASPLAAHPLFAADASNACGCGVHIFSVPSFKQHLSYLHQSSLSSSSTQLPLPSSPRPSPFSRERGRGSPFVSGLLPLSFNTSFNLETGRRYRRVYDEVVSASSEDDEAGAAPHASPVGTGNGTRPTRGERRNEERRGRKHVRTPRAEEEETEVDCIDEDEDIDTESGPKTDGEDETVRRGRNEEEKKRKDLEAKTKATMRAGERQEAAKEGQGESYALPGEHETAGMDASKSEALRMKWKEASEERPVVGLKESDSGPEQRTDGAREELLRATGEGKEKLENPSIPDALEWRRQAVPETRERCSSSRSQQVEFRVPRVPLEPVSVCPRGRCFSSAPLSASSSSCSRFTSPGPSPPASPLAVSCSCRSPAHLFPRCVDPFERPPAPSPAELRWLRLLSHFLPSSRSLLFRSGLPRFSWESLCSFFLTFQDTNTELGCLSLERTRSEGHGALCPTAEEEQEEVSVRRGVSDEVAESEEAKNVEPNLEGDSRKNGEREAAGCLSKAQILCASSLLPLESSFDASLSRASASPPARFPPGLPAGRCAETRKRKADGLAVPRPTARKWVWISLEKIQIALRECDALLVGCDDATGGVREHLCSASATEKILSCLPAMTVALAISGEREKHNLKRSIPPVAALCTEMMPKSRSEGPSSFRKGRKPCRLKVVEATENFTCVCYAVVMRVNRRSDKLLCLIGGSASLLGDIVKRVDTLMLGEGIHFNPCPPEASHTSKNSDSLKKRQIHCGKTGHIPTPFYAFPFRTVDLRSLSFSQFPSLENWGRTAGMSEANEPDELSISRPKIDIPAFDLICQSSRGLFRGTELLDLGNSGKMSAAFFSRNGTPFRSYGQSSRAHGDMNDRSGMKHSDRHTGGDMSTLVRDARTGDTPLSAAFDTAGFECRNQVTTRVISSRAAVRRPGRSAGVRQGLAR</sequence>
<feature type="compositionally biased region" description="Polar residues" evidence="6">
    <location>
        <begin position="1235"/>
        <end position="1245"/>
    </location>
</feature>
<evidence type="ECO:0000313" key="8">
    <source>
        <dbReference type="EMBL" id="KYK65548.1"/>
    </source>
</evidence>
<dbReference type="VEuPathDB" id="ToxoDB:TGPRC2_312905"/>
<feature type="compositionally biased region" description="Basic and acidic residues" evidence="6">
    <location>
        <begin position="1061"/>
        <end position="1099"/>
    </location>
</feature>
<feature type="region of interest" description="Disordered" evidence="6">
    <location>
        <begin position="41"/>
        <end position="112"/>
    </location>
</feature>
<evidence type="ECO:0000313" key="9">
    <source>
        <dbReference type="Proteomes" id="UP000075225"/>
    </source>
</evidence>
<evidence type="ECO:0000256" key="1">
    <source>
        <dbReference type="ARBA" id="ARBA00011003"/>
    </source>
</evidence>
<proteinExistence type="inferred from homology"/>
<feature type="region of interest" description="Disordered" evidence="6">
    <location>
        <begin position="1975"/>
        <end position="2002"/>
    </location>
</feature>
<feature type="compositionally biased region" description="Basic and acidic residues" evidence="6">
    <location>
        <begin position="1636"/>
        <end position="1646"/>
    </location>
</feature>
<dbReference type="PANTHER" id="PTHR12755">
    <property type="entry name" value="CLEAVAGE/POLYADENYLATION FACTOR IA SUBUNIT CLP1P"/>
    <property type="match status" value="1"/>
</dbReference>
<feature type="region of interest" description="Disordered" evidence="6">
    <location>
        <begin position="1385"/>
        <end position="1421"/>
    </location>
</feature>
<feature type="compositionally biased region" description="Basic and acidic residues" evidence="6">
    <location>
        <begin position="1676"/>
        <end position="1722"/>
    </location>
</feature>
<dbReference type="OrthoDB" id="332373at2759"/>
<feature type="region of interest" description="Disordered" evidence="6">
    <location>
        <begin position="1553"/>
        <end position="1577"/>
    </location>
</feature>